<comment type="caution">
    <text evidence="2">The sequence shown here is derived from an EMBL/GenBank/DDBJ whole genome shotgun (WGS) entry which is preliminary data.</text>
</comment>
<keyword evidence="3" id="KW-1185">Reference proteome</keyword>
<evidence type="ECO:0000313" key="2">
    <source>
        <dbReference type="EMBL" id="MBD8011493.1"/>
    </source>
</evidence>
<protein>
    <submittedName>
        <fullName evidence="2">MarR family transcriptional regulator</fullName>
    </submittedName>
</protein>
<feature type="domain" description="HTH marR-type" evidence="1">
    <location>
        <begin position="62"/>
        <end position="113"/>
    </location>
</feature>
<reference evidence="2 3" key="1">
    <citation type="submission" date="2020-08" db="EMBL/GenBank/DDBJ databases">
        <title>A Genomic Blueprint of the Chicken Gut Microbiome.</title>
        <authorList>
            <person name="Gilroy R."/>
            <person name="Ravi A."/>
            <person name="Getino M."/>
            <person name="Pursley I."/>
            <person name="Horton D.L."/>
            <person name="Alikhan N.-F."/>
            <person name="Baker D."/>
            <person name="Gharbi K."/>
            <person name="Hall N."/>
            <person name="Watson M."/>
            <person name="Adriaenssens E.M."/>
            <person name="Foster-Nyarko E."/>
            <person name="Jarju S."/>
            <person name="Secka A."/>
            <person name="Antonio M."/>
            <person name="Oren A."/>
            <person name="Chaudhuri R."/>
            <person name="La Ragione R.M."/>
            <person name="Hildebrand F."/>
            <person name="Pallen M.J."/>
        </authorList>
    </citation>
    <scope>NUCLEOTIDE SEQUENCE [LARGE SCALE GENOMIC DNA]</scope>
    <source>
        <strain evidence="2 3">Re1</strain>
    </source>
</reference>
<dbReference type="Gene3D" id="1.10.10.10">
    <property type="entry name" value="Winged helix-like DNA-binding domain superfamily/Winged helix DNA-binding domain"/>
    <property type="match status" value="1"/>
</dbReference>
<dbReference type="Proteomes" id="UP000611521">
    <property type="component" value="Unassembled WGS sequence"/>
</dbReference>
<evidence type="ECO:0000313" key="3">
    <source>
        <dbReference type="Proteomes" id="UP000611521"/>
    </source>
</evidence>
<dbReference type="InterPro" id="IPR036388">
    <property type="entry name" value="WH-like_DNA-bd_sf"/>
</dbReference>
<dbReference type="SUPFAM" id="SSF46785">
    <property type="entry name" value="Winged helix' DNA-binding domain"/>
    <property type="match status" value="1"/>
</dbReference>
<proteinExistence type="predicted"/>
<sequence length="181" mass="19781">MRVARALAEGASVAESQADGYWYDQRSERERAREVLEALRTYRAAERAMRRRTRDEMSMGENELLALRYLFRQPGHTAQPSALVAYLGISPAATSVLIDRLEQSGHVQREVDAAGSPTAVRATAHADEDVRQTLGRMHGLMYSVAAGMDAQAQANVTGFLRAMTDAVDGVEPAAAGQYRQG</sequence>
<organism evidence="2 3">
    <name type="scientific">Microbacterium commune</name>
    <dbReference type="NCBI Taxonomy" id="2762219"/>
    <lineage>
        <taxon>Bacteria</taxon>
        <taxon>Bacillati</taxon>
        <taxon>Actinomycetota</taxon>
        <taxon>Actinomycetes</taxon>
        <taxon>Micrococcales</taxon>
        <taxon>Microbacteriaceae</taxon>
        <taxon>Microbacterium</taxon>
    </lineage>
</organism>
<dbReference type="Pfam" id="PF12802">
    <property type="entry name" value="MarR_2"/>
    <property type="match status" value="1"/>
</dbReference>
<gene>
    <name evidence="2" type="ORF">H9633_04195</name>
</gene>
<accession>A0ABR8W3A2</accession>
<dbReference type="EMBL" id="JACSPX010000001">
    <property type="protein sequence ID" value="MBD8011493.1"/>
    <property type="molecule type" value="Genomic_DNA"/>
</dbReference>
<name>A0ABR8W3A2_9MICO</name>
<dbReference type="InterPro" id="IPR000835">
    <property type="entry name" value="HTH_MarR-typ"/>
</dbReference>
<evidence type="ECO:0000259" key="1">
    <source>
        <dbReference type="Pfam" id="PF12802"/>
    </source>
</evidence>
<dbReference type="InterPro" id="IPR036390">
    <property type="entry name" value="WH_DNA-bd_sf"/>
</dbReference>